<feature type="domain" description="Peptidase S54 rhomboid" evidence="8">
    <location>
        <begin position="139"/>
        <end position="279"/>
    </location>
</feature>
<dbReference type="InterPro" id="IPR035952">
    <property type="entry name" value="Rhomboid-like_sf"/>
</dbReference>
<feature type="transmembrane region" description="Helical" evidence="7">
    <location>
        <begin position="144"/>
        <end position="165"/>
    </location>
</feature>
<feature type="transmembrane region" description="Helical" evidence="7">
    <location>
        <begin position="264"/>
        <end position="284"/>
    </location>
</feature>
<evidence type="ECO:0000259" key="8">
    <source>
        <dbReference type="Pfam" id="PF01694"/>
    </source>
</evidence>
<name>A0ABV2SLU1_9GAMM</name>
<feature type="transmembrane region" description="Helical" evidence="7">
    <location>
        <begin position="233"/>
        <end position="258"/>
    </location>
</feature>
<comment type="similarity">
    <text evidence="2">Belongs to the peptidase S54 family.</text>
</comment>
<sequence>MYRALVIPGHKDLSPLSYFLYRQGLPHKITEEAGQLVIWTATEEQGEVVKQAYNDWEAGLLQLEQAPARQGVNVEGIIKSIPWRSFPVTMLFLAACLAVAVLTQLGENIGMVSHFTFVKIKVTGPYAYFASLAQTLDSGEYWRLLSPIFLHFGIIHLAFNMLWLFDLGRRIEYRQGGLHLFGIVMVTGLLSNIAQYVFGGDATIFGGFSGVIYGFLGYCLAREKIDPRCQFGVPPAIYGFMLVWLAIGYTGILGAIGFGNMANAAHSGGLVSGLLIGTLAGVFLRRFEDSEY</sequence>
<evidence type="ECO:0000256" key="1">
    <source>
        <dbReference type="ARBA" id="ARBA00004141"/>
    </source>
</evidence>
<evidence type="ECO:0000256" key="3">
    <source>
        <dbReference type="ARBA" id="ARBA00022692"/>
    </source>
</evidence>
<evidence type="ECO:0000313" key="11">
    <source>
        <dbReference type="Proteomes" id="UP001549366"/>
    </source>
</evidence>
<comment type="subcellular location">
    <subcellularLocation>
        <location evidence="1">Membrane</location>
        <topology evidence="1">Multi-pass membrane protein</topology>
    </subcellularLocation>
</comment>
<evidence type="ECO:0000256" key="6">
    <source>
        <dbReference type="ARBA" id="ARBA00023136"/>
    </source>
</evidence>
<organism evidence="10 11">
    <name type="scientific">Endozoicomonas lisbonensis</name>
    <dbReference type="NCBI Taxonomy" id="3120522"/>
    <lineage>
        <taxon>Bacteria</taxon>
        <taxon>Pseudomonadati</taxon>
        <taxon>Pseudomonadota</taxon>
        <taxon>Gammaproteobacteria</taxon>
        <taxon>Oceanospirillales</taxon>
        <taxon>Endozoicomonadaceae</taxon>
        <taxon>Endozoicomonas</taxon>
    </lineage>
</organism>
<evidence type="ECO:0000256" key="4">
    <source>
        <dbReference type="ARBA" id="ARBA00022801"/>
    </source>
</evidence>
<dbReference type="InterPro" id="IPR031976">
    <property type="entry name" value="NRho"/>
</dbReference>
<dbReference type="Gene3D" id="3.30.70.2080">
    <property type="match status" value="1"/>
</dbReference>
<evidence type="ECO:0000256" key="2">
    <source>
        <dbReference type="ARBA" id="ARBA00009045"/>
    </source>
</evidence>
<feature type="transmembrane region" description="Helical" evidence="7">
    <location>
        <begin position="86"/>
        <end position="105"/>
    </location>
</feature>
<feature type="domain" description="Rhomboid protease N-terminal" evidence="9">
    <location>
        <begin position="4"/>
        <end position="64"/>
    </location>
</feature>
<dbReference type="RefSeq" id="WP_354008794.1">
    <property type="nucleotide sequence ID" value="NZ_JBEWTA010000001.1"/>
</dbReference>
<keyword evidence="3 7" id="KW-0812">Transmembrane</keyword>
<evidence type="ECO:0000256" key="7">
    <source>
        <dbReference type="SAM" id="Phobius"/>
    </source>
</evidence>
<evidence type="ECO:0000313" key="10">
    <source>
        <dbReference type="EMBL" id="MET4758738.1"/>
    </source>
</evidence>
<evidence type="ECO:0000259" key="9">
    <source>
        <dbReference type="Pfam" id="PF16733"/>
    </source>
</evidence>
<keyword evidence="6 7" id="KW-0472">Membrane</keyword>
<dbReference type="Pfam" id="PF16733">
    <property type="entry name" value="NRho"/>
    <property type="match status" value="1"/>
</dbReference>
<proteinExistence type="inferred from homology"/>
<dbReference type="PANTHER" id="PTHR43731:SF14">
    <property type="entry name" value="PRESENILIN-ASSOCIATED RHOMBOID-LIKE PROTEIN, MITOCHONDRIAL"/>
    <property type="match status" value="1"/>
</dbReference>
<evidence type="ECO:0000256" key="5">
    <source>
        <dbReference type="ARBA" id="ARBA00022989"/>
    </source>
</evidence>
<keyword evidence="5 7" id="KW-1133">Transmembrane helix</keyword>
<dbReference type="InterPro" id="IPR022764">
    <property type="entry name" value="Peptidase_S54_rhomboid_dom"/>
</dbReference>
<dbReference type="PANTHER" id="PTHR43731">
    <property type="entry name" value="RHOMBOID PROTEASE"/>
    <property type="match status" value="1"/>
</dbReference>
<dbReference type="Pfam" id="PF01694">
    <property type="entry name" value="Rhomboid"/>
    <property type="match status" value="1"/>
</dbReference>
<accession>A0ABV2SLU1</accession>
<dbReference type="SUPFAM" id="SSF144091">
    <property type="entry name" value="Rhomboid-like"/>
    <property type="match status" value="1"/>
</dbReference>
<dbReference type="InterPro" id="IPR038244">
    <property type="entry name" value="NRho_sf"/>
</dbReference>
<reference evidence="10 11" key="1">
    <citation type="submission" date="2024-06" db="EMBL/GenBank/DDBJ databases">
        <title>Genomic Encyclopedia of Type Strains, Phase V (KMG-V): Genome sequencing to study the core and pangenomes of soil and plant-associated prokaryotes.</title>
        <authorList>
            <person name="Whitman W."/>
        </authorList>
    </citation>
    <scope>NUCLEOTIDE SEQUENCE [LARGE SCALE GENOMIC DNA]</scope>
    <source>
        <strain evidence="10 11">NE40</strain>
    </source>
</reference>
<gene>
    <name evidence="10" type="ORF">V5J35_003930</name>
</gene>
<dbReference type="EMBL" id="JBEWTB010000002">
    <property type="protein sequence ID" value="MET4758738.1"/>
    <property type="molecule type" value="Genomic_DNA"/>
</dbReference>
<dbReference type="Proteomes" id="UP001549366">
    <property type="component" value="Unassembled WGS sequence"/>
</dbReference>
<feature type="transmembrane region" description="Helical" evidence="7">
    <location>
        <begin position="177"/>
        <end position="198"/>
    </location>
</feature>
<dbReference type="Gene3D" id="1.20.1540.10">
    <property type="entry name" value="Rhomboid-like"/>
    <property type="match status" value="1"/>
</dbReference>
<feature type="transmembrane region" description="Helical" evidence="7">
    <location>
        <begin position="204"/>
        <end position="221"/>
    </location>
</feature>
<keyword evidence="4" id="KW-0378">Hydrolase</keyword>
<dbReference type="InterPro" id="IPR050925">
    <property type="entry name" value="Rhomboid_protease_S54"/>
</dbReference>
<protein>
    <submittedName>
        <fullName evidence="10">GlpG protein</fullName>
    </submittedName>
</protein>
<keyword evidence="11" id="KW-1185">Reference proteome</keyword>
<comment type="caution">
    <text evidence="10">The sequence shown here is derived from an EMBL/GenBank/DDBJ whole genome shotgun (WGS) entry which is preliminary data.</text>
</comment>